<dbReference type="PANTHER" id="PTHR34136:SF1">
    <property type="entry name" value="UDP-N-ACETYL-D-MANNOSAMINURONIC ACID TRANSFERASE"/>
    <property type="match status" value="1"/>
</dbReference>
<reference evidence="3 4" key="1">
    <citation type="submission" date="2015-08" db="EMBL/GenBank/DDBJ databases">
        <title>Complete genome sequence of Rufibacter tibetensis strain 1351t, a radiation-resistant bacterium from tibet plateau.</title>
        <authorList>
            <person name="Dai J."/>
        </authorList>
    </citation>
    <scope>NUCLEOTIDE SEQUENCE [LARGE SCALE GENOMIC DNA]</scope>
    <source>
        <strain evidence="3 4">1351</strain>
    </source>
</reference>
<name>A0A0P0D3V6_9BACT</name>
<dbReference type="PANTHER" id="PTHR34136">
    <property type="match status" value="1"/>
</dbReference>
<evidence type="ECO:0000313" key="4">
    <source>
        <dbReference type="Proteomes" id="UP000061382"/>
    </source>
</evidence>
<keyword evidence="4" id="KW-1185">Reference proteome</keyword>
<proteinExistence type="predicted"/>
<dbReference type="NCBIfam" id="TIGR00696">
    <property type="entry name" value="wecG_tagA_cpsF"/>
    <property type="match status" value="1"/>
</dbReference>
<dbReference type="Proteomes" id="UP000061382">
    <property type="component" value="Chromosome"/>
</dbReference>
<dbReference type="InterPro" id="IPR004629">
    <property type="entry name" value="WecG_TagA_CpsF"/>
</dbReference>
<gene>
    <name evidence="3" type="ORF">DC20_20765</name>
</gene>
<dbReference type="GO" id="GO:0016758">
    <property type="term" value="F:hexosyltransferase activity"/>
    <property type="evidence" value="ECO:0007669"/>
    <property type="project" value="TreeGrafter"/>
</dbReference>
<organism evidence="3 4">
    <name type="scientific">Rufibacter tibetensis</name>
    <dbReference type="NCBI Taxonomy" id="512763"/>
    <lineage>
        <taxon>Bacteria</taxon>
        <taxon>Pseudomonadati</taxon>
        <taxon>Bacteroidota</taxon>
        <taxon>Cytophagia</taxon>
        <taxon>Cytophagales</taxon>
        <taxon>Hymenobacteraceae</taxon>
        <taxon>Rufibacter</taxon>
    </lineage>
</organism>
<accession>A0A0P0D3V6</accession>
<dbReference type="KEGG" id="rti:DC20_20765"/>
<dbReference type="AlphaFoldDB" id="A0A0P0D3V6"/>
<dbReference type="CDD" id="cd06533">
    <property type="entry name" value="Glyco_transf_WecG_TagA"/>
    <property type="match status" value="1"/>
</dbReference>
<dbReference type="PATRIC" id="fig|512763.3.peg.4560"/>
<dbReference type="Pfam" id="PF03808">
    <property type="entry name" value="Glyco_tran_WecG"/>
    <property type="match status" value="1"/>
</dbReference>
<evidence type="ECO:0000313" key="3">
    <source>
        <dbReference type="EMBL" id="ALJ01612.1"/>
    </source>
</evidence>
<dbReference type="EMBL" id="CP012643">
    <property type="protein sequence ID" value="ALJ01612.1"/>
    <property type="molecule type" value="Genomic_DNA"/>
</dbReference>
<keyword evidence="2 3" id="KW-0808">Transferase</keyword>
<protein>
    <submittedName>
        <fullName evidence="3">Acetyl-mannosamine transferase</fullName>
    </submittedName>
</protein>
<dbReference type="STRING" id="512763.DC20_20765"/>
<keyword evidence="1" id="KW-0328">Glycosyltransferase</keyword>
<evidence type="ECO:0000256" key="2">
    <source>
        <dbReference type="ARBA" id="ARBA00022679"/>
    </source>
</evidence>
<evidence type="ECO:0000256" key="1">
    <source>
        <dbReference type="ARBA" id="ARBA00022676"/>
    </source>
</evidence>
<dbReference type="OrthoDB" id="9771846at2"/>
<sequence>MAIDSMIVNNQKTYVVTPNLDHIVKLEQDPDFVRCYDQAGLVLADGNPLVWASKVLGTPLKALVTGSDLFPSLCRHAANRGFRLFFLGGLEGVAQKAADELKKKFPGLNVVGVYSPPFGFDKNQQENRKIVEMINAVKPHILFVGVGAPKQEKWMYNNIAQLDINVALGIGASFDFEAGSIKRAPKVFRQVGMEWFWRFANEPKRLFRRYFVESTPFIPIIYNQLKETKREVK</sequence>